<proteinExistence type="predicted"/>
<evidence type="ECO:0000313" key="2">
    <source>
        <dbReference type="EMBL" id="PSR82554.1"/>
    </source>
</evidence>
<name>A0A2T3A4D3_9PEZI</name>
<protein>
    <submittedName>
        <fullName evidence="2">Uncharacterized protein</fullName>
    </submittedName>
</protein>
<dbReference type="AlphaFoldDB" id="A0A2T3A4D3"/>
<feature type="transmembrane region" description="Helical" evidence="1">
    <location>
        <begin position="84"/>
        <end position="104"/>
    </location>
</feature>
<dbReference type="InParanoid" id="A0A2T3A4D3"/>
<dbReference type="Proteomes" id="UP000241462">
    <property type="component" value="Unassembled WGS sequence"/>
</dbReference>
<keyword evidence="1" id="KW-0812">Transmembrane</keyword>
<accession>A0A2T3A4D3</accession>
<gene>
    <name evidence="2" type="ORF">BD289DRAFT_12747</name>
</gene>
<keyword evidence="3" id="KW-1185">Reference proteome</keyword>
<dbReference type="EMBL" id="KZ678475">
    <property type="protein sequence ID" value="PSR82554.1"/>
    <property type="molecule type" value="Genomic_DNA"/>
</dbReference>
<evidence type="ECO:0000256" key="1">
    <source>
        <dbReference type="SAM" id="Phobius"/>
    </source>
</evidence>
<evidence type="ECO:0000313" key="3">
    <source>
        <dbReference type="Proteomes" id="UP000241462"/>
    </source>
</evidence>
<keyword evidence="1" id="KW-0472">Membrane</keyword>
<organism evidence="2 3">
    <name type="scientific">Coniella lustricola</name>
    <dbReference type="NCBI Taxonomy" id="2025994"/>
    <lineage>
        <taxon>Eukaryota</taxon>
        <taxon>Fungi</taxon>
        <taxon>Dikarya</taxon>
        <taxon>Ascomycota</taxon>
        <taxon>Pezizomycotina</taxon>
        <taxon>Sordariomycetes</taxon>
        <taxon>Sordariomycetidae</taxon>
        <taxon>Diaporthales</taxon>
        <taxon>Schizoparmaceae</taxon>
        <taxon>Coniella</taxon>
    </lineage>
</organism>
<keyword evidence="1" id="KW-1133">Transmembrane helix</keyword>
<reference evidence="2 3" key="1">
    <citation type="journal article" date="2018" name="Mycol. Prog.">
        <title>Coniella lustricola, a new species from submerged detritus.</title>
        <authorList>
            <person name="Raudabaugh D.B."/>
            <person name="Iturriaga T."/>
            <person name="Carver A."/>
            <person name="Mondo S."/>
            <person name="Pangilinan J."/>
            <person name="Lipzen A."/>
            <person name="He G."/>
            <person name="Amirebrahimi M."/>
            <person name="Grigoriev I.V."/>
            <person name="Miller A.N."/>
        </authorList>
    </citation>
    <scope>NUCLEOTIDE SEQUENCE [LARGE SCALE GENOMIC DNA]</scope>
    <source>
        <strain evidence="2 3">B22-T-1</strain>
    </source>
</reference>
<sequence length="187" mass="21499">MSEPQGAESKRKTDDALHMARSARECRRRESSSFFVAENCKCVNAGEIPTFCFCFCFCFWYCPLPDKKRVWSRSAAPSSAHAQSYNLCLGCFLNSLLLMLFYLLGIRLQRGQSWLHRILRRKAQVQDNLEDFACVHSKTDTLNSLDRYLERFMHAIRALQNGVLLEFIILTISATSELDTKNDPVND</sequence>